<dbReference type="InterPro" id="IPR008390">
    <property type="entry name" value="AWPM-19"/>
</dbReference>
<dbReference type="Pfam" id="PF05512">
    <property type="entry name" value="AWPM-19"/>
    <property type="match status" value="1"/>
</dbReference>
<name>A0A6J1GRY9_CUCMO</name>
<feature type="transmembrane region" description="Helical" evidence="1">
    <location>
        <begin position="138"/>
        <end position="155"/>
    </location>
</feature>
<proteinExistence type="predicted"/>
<dbReference type="AlphaFoldDB" id="A0A6J1GRY9"/>
<dbReference type="GeneID" id="111456543"/>
<dbReference type="Proteomes" id="UP000504609">
    <property type="component" value="Unplaced"/>
</dbReference>
<feature type="transmembrane region" description="Helical" evidence="1">
    <location>
        <begin position="12"/>
        <end position="35"/>
    </location>
</feature>
<feature type="transmembrane region" description="Helical" evidence="1">
    <location>
        <begin position="55"/>
        <end position="78"/>
    </location>
</feature>
<keyword evidence="2" id="KW-1185">Reference proteome</keyword>
<evidence type="ECO:0000313" key="3">
    <source>
        <dbReference type="RefSeq" id="XP_022954260.1"/>
    </source>
</evidence>
<organism evidence="2 3">
    <name type="scientific">Cucurbita moschata</name>
    <name type="common">Winter crookneck squash</name>
    <name type="synonym">Cucurbita pepo var. moschata</name>
    <dbReference type="NCBI Taxonomy" id="3662"/>
    <lineage>
        <taxon>Eukaryota</taxon>
        <taxon>Viridiplantae</taxon>
        <taxon>Streptophyta</taxon>
        <taxon>Embryophyta</taxon>
        <taxon>Tracheophyta</taxon>
        <taxon>Spermatophyta</taxon>
        <taxon>Magnoliopsida</taxon>
        <taxon>eudicotyledons</taxon>
        <taxon>Gunneridae</taxon>
        <taxon>Pentapetalae</taxon>
        <taxon>rosids</taxon>
        <taxon>fabids</taxon>
        <taxon>Cucurbitales</taxon>
        <taxon>Cucurbitaceae</taxon>
        <taxon>Cucurbiteae</taxon>
        <taxon>Cucurbita</taxon>
    </lineage>
</organism>
<evidence type="ECO:0000256" key="1">
    <source>
        <dbReference type="SAM" id="Phobius"/>
    </source>
</evidence>
<reference evidence="3" key="1">
    <citation type="submission" date="2025-08" db="UniProtKB">
        <authorList>
            <consortium name="RefSeq"/>
        </authorList>
    </citation>
    <scope>IDENTIFICATION</scope>
    <source>
        <tissue evidence="3">Young leaves</tissue>
    </source>
</reference>
<feature type="transmembrane region" description="Helical" evidence="1">
    <location>
        <begin position="99"/>
        <end position="118"/>
    </location>
</feature>
<dbReference type="PANTHER" id="PTHR33294:SF3">
    <property type="entry name" value="AWPM-19-LIKE FAMILY PROTEIN"/>
    <property type="match status" value="1"/>
</dbReference>
<accession>A0A6J1GRY9</accession>
<protein>
    <submittedName>
        <fullName evidence="3">Uncharacterized protein LOC111456543</fullName>
    </submittedName>
</protein>
<keyword evidence="1" id="KW-1133">Transmembrane helix</keyword>
<keyword evidence="1" id="KW-0472">Membrane</keyword>
<dbReference type="KEGG" id="cmos:111456543"/>
<gene>
    <name evidence="3" type="primary">LOC111456543</name>
</gene>
<dbReference type="RefSeq" id="XP_022954260.1">
    <property type="nucleotide sequence ID" value="XM_023098492.1"/>
</dbReference>
<evidence type="ECO:0000313" key="2">
    <source>
        <dbReference type="Proteomes" id="UP000504609"/>
    </source>
</evidence>
<keyword evidence="1" id="KW-0812">Transmembrane</keyword>
<sequence>MATQVRSAVSVLLVLNLVLYFIITVIASWAVNHALEKSFESASTLALPAHLFPMYFPIGNMATGFFIIFSLIAGIVGMATSATGITNVSKWNASNVHTASASSLATWAVTVLAMGFAWKEIELGWTNGNLRTLEVMTIITSATQLLCTGAIQVGVEEMIVSSNRIGGRV</sequence>
<dbReference type="PANTHER" id="PTHR33294">
    <property type="entry name" value="AWPM-19-LIKE FAMILY PROTEIN"/>
    <property type="match status" value="1"/>
</dbReference>